<keyword evidence="1" id="KW-0812">Transmembrane</keyword>
<feature type="transmembrane region" description="Helical" evidence="1">
    <location>
        <begin position="23"/>
        <end position="44"/>
    </location>
</feature>
<dbReference type="Proteomes" id="UP000499080">
    <property type="component" value="Unassembled WGS sequence"/>
</dbReference>
<organism evidence="2 3">
    <name type="scientific">Araneus ventricosus</name>
    <name type="common">Orbweaver spider</name>
    <name type="synonym">Epeira ventricosa</name>
    <dbReference type="NCBI Taxonomy" id="182803"/>
    <lineage>
        <taxon>Eukaryota</taxon>
        <taxon>Metazoa</taxon>
        <taxon>Ecdysozoa</taxon>
        <taxon>Arthropoda</taxon>
        <taxon>Chelicerata</taxon>
        <taxon>Arachnida</taxon>
        <taxon>Araneae</taxon>
        <taxon>Araneomorphae</taxon>
        <taxon>Entelegynae</taxon>
        <taxon>Araneoidea</taxon>
        <taxon>Araneidae</taxon>
        <taxon>Araneus</taxon>
    </lineage>
</organism>
<gene>
    <name evidence="2" type="ORF">AVEN_104894_1</name>
</gene>
<dbReference type="EMBL" id="BGPR01000904">
    <property type="protein sequence ID" value="GBM39674.1"/>
    <property type="molecule type" value="Genomic_DNA"/>
</dbReference>
<keyword evidence="1" id="KW-0472">Membrane</keyword>
<evidence type="ECO:0000313" key="2">
    <source>
        <dbReference type="EMBL" id="GBM39674.1"/>
    </source>
</evidence>
<keyword evidence="3" id="KW-1185">Reference proteome</keyword>
<accession>A0A4Y2FJB3</accession>
<name>A0A4Y2FJB3_ARAVE</name>
<protein>
    <submittedName>
        <fullName evidence="2">Uncharacterized protein</fullName>
    </submittedName>
</protein>
<comment type="caution">
    <text evidence="2">The sequence shown here is derived from an EMBL/GenBank/DDBJ whole genome shotgun (WGS) entry which is preliminary data.</text>
</comment>
<reference evidence="2 3" key="1">
    <citation type="journal article" date="2019" name="Sci. Rep.">
        <title>Orb-weaving spider Araneus ventricosus genome elucidates the spidroin gene catalogue.</title>
        <authorList>
            <person name="Kono N."/>
            <person name="Nakamura H."/>
            <person name="Ohtoshi R."/>
            <person name="Moran D.A.P."/>
            <person name="Shinohara A."/>
            <person name="Yoshida Y."/>
            <person name="Fujiwara M."/>
            <person name="Mori M."/>
            <person name="Tomita M."/>
            <person name="Arakawa K."/>
        </authorList>
    </citation>
    <scope>NUCLEOTIDE SEQUENCE [LARGE SCALE GENOMIC DNA]</scope>
</reference>
<dbReference type="AlphaFoldDB" id="A0A4Y2FJB3"/>
<sequence>MNGVYRKQDMAVDEVECNEYKHIFTFCLLMLTIFSIHSCHYGYLINESYMKRLNPIAVNLSDCDSFYYKRLYGCKGEQATDYQAIDGQDIYKPSKYYWQNDSEGISVNIKF</sequence>
<proteinExistence type="predicted"/>
<evidence type="ECO:0000256" key="1">
    <source>
        <dbReference type="SAM" id="Phobius"/>
    </source>
</evidence>
<keyword evidence="1" id="KW-1133">Transmembrane helix</keyword>
<evidence type="ECO:0000313" key="3">
    <source>
        <dbReference type="Proteomes" id="UP000499080"/>
    </source>
</evidence>